<evidence type="ECO:0000313" key="2">
    <source>
        <dbReference type="Proteomes" id="UP000178495"/>
    </source>
</evidence>
<gene>
    <name evidence="1" type="ORF">A3A43_01425</name>
</gene>
<protein>
    <submittedName>
        <fullName evidence="1">Uncharacterized protein</fullName>
    </submittedName>
</protein>
<proteinExistence type="predicted"/>
<organism evidence="1 2">
    <name type="scientific">Candidatus Liptonbacteria bacterium RIFCSPLOWO2_01_FULL_56_20</name>
    <dbReference type="NCBI Taxonomy" id="1798652"/>
    <lineage>
        <taxon>Bacteria</taxon>
        <taxon>Candidatus Liptoniibacteriota</taxon>
    </lineage>
</organism>
<name>A0A1G2CJW4_9BACT</name>
<reference evidence="1 2" key="1">
    <citation type="journal article" date="2016" name="Nat. Commun.">
        <title>Thousands of microbial genomes shed light on interconnected biogeochemical processes in an aquifer system.</title>
        <authorList>
            <person name="Anantharaman K."/>
            <person name="Brown C.T."/>
            <person name="Hug L.A."/>
            <person name="Sharon I."/>
            <person name="Castelle C.J."/>
            <person name="Probst A.J."/>
            <person name="Thomas B.C."/>
            <person name="Singh A."/>
            <person name="Wilkins M.J."/>
            <person name="Karaoz U."/>
            <person name="Brodie E.L."/>
            <person name="Williams K.H."/>
            <person name="Hubbard S.S."/>
            <person name="Banfield J.F."/>
        </authorList>
    </citation>
    <scope>NUCLEOTIDE SEQUENCE [LARGE SCALE GENOMIC DNA]</scope>
</reference>
<dbReference type="AlphaFoldDB" id="A0A1G2CJW4"/>
<comment type="caution">
    <text evidence="1">The sequence shown here is derived from an EMBL/GenBank/DDBJ whole genome shotgun (WGS) entry which is preliminary data.</text>
</comment>
<dbReference type="EMBL" id="MHLC01000006">
    <property type="protein sequence ID" value="OGZ01694.1"/>
    <property type="molecule type" value="Genomic_DNA"/>
</dbReference>
<dbReference type="Proteomes" id="UP000178495">
    <property type="component" value="Unassembled WGS sequence"/>
</dbReference>
<sequence>MNELRVGDSVRSSDEKLDHLVVGNYGNRVAVALILEVTALGDWSNALENLNPLSFENLVPGDRVRRVGQDKIFIVAKVFKDHAIVAEATEITAENSDNWTVTMKSLPAI</sequence>
<evidence type="ECO:0000313" key="1">
    <source>
        <dbReference type="EMBL" id="OGZ01694.1"/>
    </source>
</evidence>
<accession>A0A1G2CJW4</accession>